<dbReference type="Proteomes" id="UP000663879">
    <property type="component" value="Unassembled WGS sequence"/>
</dbReference>
<dbReference type="AlphaFoldDB" id="A0A813VM50"/>
<comment type="caution">
    <text evidence="1">The sequence shown here is derived from an EMBL/GenBank/DDBJ whole genome shotgun (WGS) entry which is preliminary data.</text>
</comment>
<keyword evidence="2" id="KW-1185">Reference proteome</keyword>
<feature type="non-terminal residue" evidence="1">
    <location>
        <position position="1"/>
    </location>
</feature>
<dbReference type="EMBL" id="CAJNOC010001179">
    <property type="protein sequence ID" value="CAF0842173.1"/>
    <property type="molecule type" value="Genomic_DNA"/>
</dbReference>
<name>A0A813VM50_9BILA</name>
<sequence length="125" mass="14513">LHEIKINFERRLEANAITKEIIENVIQNEGSVIYDKMSTIQSILTTAEDVTLDWCGAIKEGLEKILVEKTLGNDIYENSETSEIRDILKLDGSERKTMLNERLKIDFYEKKRLNTERGIRVNKRA</sequence>
<evidence type="ECO:0000313" key="2">
    <source>
        <dbReference type="Proteomes" id="UP000663879"/>
    </source>
</evidence>
<dbReference type="OrthoDB" id="10562752at2759"/>
<reference evidence="1" key="1">
    <citation type="submission" date="2021-02" db="EMBL/GenBank/DDBJ databases">
        <authorList>
            <person name="Nowell W R."/>
        </authorList>
    </citation>
    <scope>NUCLEOTIDE SEQUENCE</scope>
    <source>
        <strain evidence="1">Ploen Becks lab</strain>
    </source>
</reference>
<gene>
    <name evidence="1" type="ORF">OXX778_LOCUS8513</name>
</gene>
<protein>
    <submittedName>
        <fullName evidence="1">Uncharacterized protein</fullName>
    </submittedName>
</protein>
<proteinExistence type="predicted"/>
<accession>A0A813VM50</accession>
<evidence type="ECO:0000313" key="1">
    <source>
        <dbReference type="EMBL" id="CAF0842173.1"/>
    </source>
</evidence>
<organism evidence="1 2">
    <name type="scientific">Brachionus calyciflorus</name>
    <dbReference type="NCBI Taxonomy" id="104777"/>
    <lineage>
        <taxon>Eukaryota</taxon>
        <taxon>Metazoa</taxon>
        <taxon>Spiralia</taxon>
        <taxon>Gnathifera</taxon>
        <taxon>Rotifera</taxon>
        <taxon>Eurotatoria</taxon>
        <taxon>Monogononta</taxon>
        <taxon>Pseudotrocha</taxon>
        <taxon>Ploima</taxon>
        <taxon>Brachionidae</taxon>
        <taxon>Brachionus</taxon>
    </lineage>
</organism>